<name>W2HUA4_PHYNI</name>
<protein>
    <submittedName>
        <fullName evidence="1">Uncharacterized protein</fullName>
    </submittedName>
</protein>
<dbReference type="EMBL" id="KI676495">
    <property type="protein sequence ID" value="ETL25426.1"/>
    <property type="molecule type" value="Genomic_DNA"/>
</dbReference>
<evidence type="ECO:0000313" key="1">
    <source>
        <dbReference type="EMBL" id="ETL25426.1"/>
    </source>
</evidence>
<evidence type="ECO:0000313" key="2">
    <source>
        <dbReference type="EMBL" id="ETL25442.1"/>
    </source>
</evidence>
<accession>W2HUA4</accession>
<proteinExistence type="predicted"/>
<reference evidence="1" key="1">
    <citation type="submission" date="2013-11" db="EMBL/GenBank/DDBJ databases">
        <title>The Genome Sequence of Phytophthora parasitica CJ05E6.</title>
        <authorList>
            <consortium name="The Broad Institute Genomics Platform"/>
            <person name="Russ C."/>
            <person name="Tyler B."/>
            <person name="Panabieres F."/>
            <person name="Shan W."/>
            <person name="Tripathy S."/>
            <person name="Grunwald N."/>
            <person name="Machado M."/>
            <person name="Johnson C.S."/>
            <person name="Arredondo F."/>
            <person name="Hong C."/>
            <person name="Coffey M."/>
            <person name="Young S.K."/>
            <person name="Zeng Q."/>
            <person name="Gargeya S."/>
            <person name="Fitzgerald M."/>
            <person name="Abouelleil A."/>
            <person name="Alvarado L."/>
            <person name="Chapman S.B."/>
            <person name="Gainer-Dewar J."/>
            <person name="Goldberg J."/>
            <person name="Griggs A."/>
            <person name="Gujja S."/>
            <person name="Hansen M."/>
            <person name="Howarth C."/>
            <person name="Imamovic A."/>
            <person name="Ireland A."/>
            <person name="Larimer J."/>
            <person name="McCowan C."/>
            <person name="Murphy C."/>
            <person name="Pearson M."/>
            <person name="Poon T.W."/>
            <person name="Priest M."/>
            <person name="Roberts A."/>
            <person name="Saif S."/>
            <person name="Shea T."/>
            <person name="Sykes S."/>
            <person name="Wortman J."/>
            <person name="Nusbaum C."/>
            <person name="Birren B."/>
        </authorList>
    </citation>
    <scope>NUCLEOTIDE SEQUENCE [LARGE SCALE GENOMIC DNA]</scope>
    <source>
        <strain evidence="1">CJ05E6</strain>
    </source>
</reference>
<sequence>MIHVKMKNPQSGEKLTATRTQQSQWNAEFECCTCNIAEGK</sequence>
<organism evidence="1">
    <name type="scientific">Phytophthora nicotianae</name>
    <name type="common">Potato buckeye rot agent</name>
    <name type="synonym">Phytophthora parasitica</name>
    <dbReference type="NCBI Taxonomy" id="4792"/>
    <lineage>
        <taxon>Eukaryota</taxon>
        <taxon>Sar</taxon>
        <taxon>Stramenopiles</taxon>
        <taxon>Oomycota</taxon>
        <taxon>Peronosporomycetes</taxon>
        <taxon>Peronosporales</taxon>
        <taxon>Peronosporaceae</taxon>
        <taxon>Phytophthora</taxon>
    </lineage>
</organism>
<dbReference type="AlphaFoldDB" id="W2HUA4"/>
<dbReference type="Proteomes" id="UP000053864">
    <property type="component" value="Unassembled WGS sequence"/>
</dbReference>
<dbReference type="EMBL" id="KI676494">
    <property type="protein sequence ID" value="ETL25442.1"/>
    <property type="molecule type" value="Genomic_DNA"/>
</dbReference>
<gene>
    <name evidence="2" type="ORF">L916_20712</name>
    <name evidence="1" type="ORF">L916_20714</name>
</gene>